<proteinExistence type="predicted"/>
<comment type="caution">
    <text evidence="1">The sequence shown here is derived from an EMBL/GenBank/DDBJ whole genome shotgun (WGS) entry which is preliminary data.</text>
</comment>
<evidence type="ECO:0000313" key="1">
    <source>
        <dbReference type="EMBL" id="CCO46944.1"/>
    </source>
</evidence>
<dbReference type="Gene3D" id="3.40.50.1820">
    <property type="entry name" value="alpha/beta hydrolase"/>
    <property type="match status" value="1"/>
</dbReference>
<dbReference type="NCBIfam" id="NF008291">
    <property type="entry name" value="PRK11071.1"/>
    <property type="match status" value="1"/>
</dbReference>
<dbReference type="AlphaFoldDB" id="A0AAV2VQJ0"/>
<dbReference type="PANTHER" id="PTHR35602:SF3">
    <property type="entry name" value="ESTERASE YQIA"/>
    <property type="match status" value="1"/>
</dbReference>
<protein>
    <submittedName>
        <fullName evidence="1">Esterase yqiA</fullName>
        <ecNumber evidence="1">3.1.-.-</ecNumber>
    </submittedName>
</protein>
<gene>
    <name evidence="1" type="primary">yqiA</name>
    <name evidence="1" type="ORF">VIBNISOn1_1940014</name>
</gene>
<dbReference type="PANTHER" id="PTHR35602">
    <property type="entry name" value="ESTERASE YQIA-RELATED"/>
    <property type="match status" value="1"/>
</dbReference>
<dbReference type="EC" id="3.1.-.-" evidence="1"/>
<sequence length="210" mass="24027">MESFFQTSLLGGISRMSAKPSLLLYIHGFNSSPQSHKANVMIEWCRVNRPDIKVVAPQMPCYPKLAESFLLETIEKYQSDYQIGLIGSSLGGYLSTWLNSLYGFKAVLVNPAVKPYELLADFLGPQTNPYTQEEYVLEGKHMDELKALDVDEIKQPSDFWLLQQEEDEVLDYRQAVERYQGAKQTVEAGGDHSFVDFERYPKQIIQFLEL</sequence>
<reference evidence="1 2" key="1">
    <citation type="journal article" date="2013" name="ISME J.">
        <title>Comparative genomics of pathogenic lineages of Vibrio nigripulchritudo identifies virulence-associated traits.</title>
        <authorList>
            <person name="Goudenege D."/>
            <person name="Labreuche Y."/>
            <person name="Krin E."/>
            <person name="Ansquer D."/>
            <person name="Mangenot S."/>
            <person name="Calteau A."/>
            <person name="Medigue C."/>
            <person name="Mazel D."/>
            <person name="Polz M.F."/>
            <person name="Le Roux F."/>
        </authorList>
    </citation>
    <scope>NUCLEOTIDE SEQUENCE [LARGE SCALE GENOMIC DNA]</scope>
    <source>
        <strain evidence="1 2">SOn1</strain>
    </source>
</reference>
<name>A0AAV2VQJ0_9VIBR</name>
<organism evidence="1 2">
    <name type="scientific">Vibrio nigripulchritudo SOn1</name>
    <dbReference type="NCBI Taxonomy" id="1238450"/>
    <lineage>
        <taxon>Bacteria</taxon>
        <taxon>Pseudomonadati</taxon>
        <taxon>Pseudomonadota</taxon>
        <taxon>Gammaproteobacteria</taxon>
        <taxon>Vibrionales</taxon>
        <taxon>Vibrionaceae</taxon>
        <taxon>Vibrio</taxon>
    </lineage>
</organism>
<dbReference type="InterPro" id="IPR008886">
    <property type="entry name" value="UPF0227/Esterase_YqiA"/>
</dbReference>
<evidence type="ECO:0000313" key="2">
    <source>
        <dbReference type="Proteomes" id="UP000018211"/>
    </source>
</evidence>
<dbReference type="GO" id="GO:0016787">
    <property type="term" value="F:hydrolase activity"/>
    <property type="evidence" value="ECO:0007669"/>
    <property type="project" value="UniProtKB-KW"/>
</dbReference>
<dbReference type="InterPro" id="IPR029058">
    <property type="entry name" value="AB_hydrolase_fold"/>
</dbReference>
<accession>A0AAV2VQJ0</accession>
<dbReference type="SUPFAM" id="SSF53474">
    <property type="entry name" value="alpha/beta-Hydrolases"/>
    <property type="match status" value="1"/>
</dbReference>
<dbReference type="Pfam" id="PF05728">
    <property type="entry name" value="UPF0227"/>
    <property type="match status" value="1"/>
</dbReference>
<keyword evidence="1" id="KW-0378">Hydrolase</keyword>
<dbReference type="EMBL" id="CAOF01000106">
    <property type="protein sequence ID" value="CCO46944.1"/>
    <property type="molecule type" value="Genomic_DNA"/>
</dbReference>
<dbReference type="Proteomes" id="UP000018211">
    <property type="component" value="Unassembled WGS sequence"/>
</dbReference>